<dbReference type="InterPro" id="IPR025202">
    <property type="entry name" value="PLD-like_dom"/>
</dbReference>
<proteinExistence type="predicted"/>
<dbReference type="PANTHER" id="PTHR21248">
    <property type="entry name" value="CARDIOLIPIN SYNTHASE"/>
    <property type="match status" value="1"/>
</dbReference>
<dbReference type="GO" id="GO:0032049">
    <property type="term" value="P:cardiolipin biosynthetic process"/>
    <property type="evidence" value="ECO:0007669"/>
    <property type="project" value="UniProtKB-ARBA"/>
</dbReference>
<dbReference type="EMBL" id="CP053540">
    <property type="protein sequence ID" value="WOB44616.1"/>
    <property type="molecule type" value="Genomic_DNA"/>
</dbReference>
<reference evidence="2" key="1">
    <citation type="submission" date="2020-05" db="EMBL/GenBank/DDBJ databases">
        <authorList>
            <person name="Zhu T."/>
            <person name="Keshari N."/>
            <person name="Lu X."/>
        </authorList>
    </citation>
    <scope>NUCLEOTIDE SEQUENCE</scope>
    <source>
        <strain evidence="2">NK1-22</strain>
    </source>
</reference>
<protein>
    <recommendedName>
        <fullName evidence="1">PLD phosphodiesterase domain-containing protein</fullName>
    </recommendedName>
</protein>
<gene>
    <name evidence="2" type="ORF">HNI00_16780</name>
</gene>
<feature type="domain" description="PLD phosphodiesterase" evidence="1">
    <location>
        <begin position="63"/>
        <end position="90"/>
    </location>
</feature>
<dbReference type="RefSeq" id="WP_316787705.1">
    <property type="nucleotide sequence ID" value="NZ_CP053540.1"/>
</dbReference>
<dbReference type="SUPFAM" id="SSF56024">
    <property type="entry name" value="Phospholipase D/nuclease"/>
    <property type="match status" value="1"/>
</dbReference>
<dbReference type="KEGG" id="tog:HNI00_16780"/>
<dbReference type="InterPro" id="IPR001736">
    <property type="entry name" value="PLipase_D/transphosphatidylase"/>
</dbReference>
<dbReference type="PANTHER" id="PTHR21248:SF22">
    <property type="entry name" value="PHOSPHOLIPASE D"/>
    <property type="match status" value="1"/>
</dbReference>
<dbReference type="CDD" id="cd09159">
    <property type="entry name" value="PLDc_ybhO_like_2"/>
    <property type="match status" value="1"/>
</dbReference>
<name>A0AA96Y6S3_9CYAN</name>
<organism evidence="2">
    <name type="scientific">Thermoleptolyngbya oregonensis NK1-22</name>
    <dbReference type="NCBI Taxonomy" id="2547457"/>
    <lineage>
        <taxon>Bacteria</taxon>
        <taxon>Bacillati</taxon>
        <taxon>Cyanobacteriota</taxon>
        <taxon>Cyanophyceae</taxon>
        <taxon>Oculatellales</taxon>
        <taxon>Oculatellaceae</taxon>
        <taxon>Thermoleptolyngbya</taxon>
    </lineage>
</organism>
<dbReference type="Pfam" id="PF13091">
    <property type="entry name" value="PLDc_2"/>
    <property type="match status" value="1"/>
</dbReference>
<dbReference type="AlphaFoldDB" id="A0AA96Y6S3"/>
<evidence type="ECO:0000259" key="1">
    <source>
        <dbReference type="PROSITE" id="PS50035"/>
    </source>
</evidence>
<dbReference type="SMART" id="SM00155">
    <property type="entry name" value="PLDc"/>
    <property type="match status" value="1"/>
</dbReference>
<sequence>MFAIPYFVPDGNITQALIRARENGAEVRVLTMSDATDKKFVHLASRELYGNLLRADVEICEYQPSMMHAKLILVDDAWISTGSANLDPRSAFHNDELNISGRYPALAQNLEQFFIGAIADSQCLTYADWQNRPLFDQLAGRVVLLFKNLL</sequence>
<dbReference type="GO" id="GO:0030572">
    <property type="term" value="F:phosphatidyltransferase activity"/>
    <property type="evidence" value="ECO:0007669"/>
    <property type="project" value="UniProtKB-ARBA"/>
</dbReference>
<accession>A0AA96Y6S3</accession>
<evidence type="ECO:0000313" key="2">
    <source>
        <dbReference type="EMBL" id="WOB44616.1"/>
    </source>
</evidence>
<dbReference type="PROSITE" id="PS50035">
    <property type="entry name" value="PLD"/>
    <property type="match status" value="1"/>
</dbReference>
<dbReference type="Gene3D" id="3.30.870.10">
    <property type="entry name" value="Endonuclease Chain A"/>
    <property type="match status" value="1"/>
</dbReference>